<organism evidence="1 2">
    <name type="scientific">Sclerotinia borealis (strain F-4128)</name>
    <dbReference type="NCBI Taxonomy" id="1432307"/>
    <lineage>
        <taxon>Eukaryota</taxon>
        <taxon>Fungi</taxon>
        <taxon>Dikarya</taxon>
        <taxon>Ascomycota</taxon>
        <taxon>Pezizomycotina</taxon>
        <taxon>Leotiomycetes</taxon>
        <taxon>Helotiales</taxon>
        <taxon>Sclerotiniaceae</taxon>
        <taxon>Sclerotinia</taxon>
    </lineage>
</organism>
<accession>W9C8P0</accession>
<dbReference type="HOGENOM" id="CLU_1349598_0_0_1"/>
<comment type="caution">
    <text evidence="1">The sequence shown here is derived from an EMBL/GenBank/DDBJ whole genome shotgun (WGS) entry which is preliminary data.</text>
</comment>
<dbReference type="Proteomes" id="UP000019487">
    <property type="component" value="Unassembled WGS sequence"/>
</dbReference>
<protein>
    <submittedName>
        <fullName evidence="1">Uncharacterized protein</fullName>
    </submittedName>
</protein>
<name>W9C8P0_SCLBF</name>
<sequence>MPKVKLNVPHFVDASSTTTAESQTGRTLLAADIPNLLTTGHSTYSISLHHELEFQGTLVHWSDFEENVALTFEKLFPKNLEKAAHILAFRPKDNSEGLNNVYNEMTYVGDEHSLQGRFTQQLLTPVTCALRNLSSNIRYGDSKSSTCKEPNLKLPDFVASTGTIKENIEPRVVGEAKVFWAHPLDRWIVSRGGMKLDIAFASF</sequence>
<dbReference type="OrthoDB" id="3796275at2759"/>
<gene>
    <name evidence="1" type="ORF">SBOR_6494</name>
</gene>
<evidence type="ECO:0000313" key="1">
    <source>
        <dbReference type="EMBL" id="ESZ93122.1"/>
    </source>
</evidence>
<dbReference type="EMBL" id="AYSA01000339">
    <property type="protein sequence ID" value="ESZ93122.1"/>
    <property type="molecule type" value="Genomic_DNA"/>
</dbReference>
<evidence type="ECO:0000313" key="2">
    <source>
        <dbReference type="Proteomes" id="UP000019487"/>
    </source>
</evidence>
<reference evidence="1 2" key="1">
    <citation type="journal article" date="2014" name="Genome Announc.">
        <title>Draft genome sequence of Sclerotinia borealis, a psychrophilic plant pathogenic fungus.</title>
        <authorList>
            <person name="Mardanov A.V."/>
            <person name="Beletsky A.V."/>
            <person name="Kadnikov V.V."/>
            <person name="Ignatov A.N."/>
            <person name="Ravin N.V."/>
        </authorList>
    </citation>
    <scope>NUCLEOTIDE SEQUENCE [LARGE SCALE GENOMIC DNA]</scope>
    <source>
        <strain evidence="2">F-4157</strain>
    </source>
</reference>
<dbReference type="AlphaFoldDB" id="W9C8P0"/>
<keyword evidence="2" id="KW-1185">Reference proteome</keyword>
<proteinExistence type="predicted"/>